<reference evidence="3 4" key="1">
    <citation type="submission" date="2023-08" db="EMBL/GenBank/DDBJ databases">
        <authorList>
            <person name="Park J.-S."/>
        </authorList>
    </citation>
    <scope>NUCLEOTIDE SEQUENCE [LARGE SCALE GENOMIC DNA]</scope>
    <source>
        <strain evidence="3 4">2205BS29-5</strain>
    </source>
</reference>
<comment type="subcellular location">
    <subcellularLocation>
        <location evidence="1">Secreted</location>
    </subcellularLocation>
</comment>
<dbReference type="PROSITE" id="PS00330">
    <property type="entry name" value="HEMOLYSIN_CALCIUM"/>
    <property type="match status" value="2"/>
</dbReference>
<dbReference type="Pfam" id="PF00353">
    <property type="entry name" value="HemolysinCabind"/>
    <property type="match status" value="3"/>
</dbReference>
<dbReference type="PANTHER" id="PTHR38340">
    <property type="entry name" value="S-LAYER PROTEIN"/>
    <property type="match status" value="1"/>
</dbReference>
<keyword evidence="4" id="KW-1185">Reference proteome</keyword>
<evidence type="ECO:0000313" key="4">
    <source>
        <dbReference type="Proteomes" id="UP001224997"/>
    </source>
</evidence>
<dbReference type="SUPFAM" id="SSF51120">
    <property type="entry name" value="beta-Roll"/>
    <property type="match status" value="1"/>
</dbReference>
<protein>
    <submittedName>
        <fullName evidence="3">Calcium-binding protein</fullName>
    </submittedName>
</protein>
<gene>
    <name evidence="3" type="ORF">Q5Y72_06420</name>
</gene>
<dbReference type="InterPro" id="IPR001343">
    <property type="entry name" value="Hemolysn_Ca-bd"/>
</dbReference>
<dbReference type="Gene3D" id="2.150.10.10">
    <property type="entry name" value="Serralysin-like metalloprotease, C-terminal"/>
    <property type="match status" value="2"/>
</dbReference>
<accession>A0ABT9JC46</accession>
<sequence>MTRIVAFSALDTFRADFNFYDRNFFDDDLLEDEYLDLGGRTYRDAYVVNGYDAPVDLVLSLMGNNLYETFRGEIAGTVNAIFEFTFSETPLWYADGFAVPIASFFRVISTAGNADDRALLQQILSGNDVINLSRASDRFESGAGNDLVRAAGGRDVIYGDAGNDLINGGSGADRLLGGSGADTIRGQGGVDTLYGETGNDLLTGGGGADRFLFRRGDGVDVIADFRPNVDDIVIDSGATRFGQLDFYRVGSSTVVEFADVEIVLRGTRPFELDSGDFIFV</sequence>
<keyword evidence="2" id="KW-0964">Secreted</keyword>
<evidence type="ECO:0000256" key="1">
    <source>
        <dbReference type="ARBA" id="ARBA00004613"/>
    </source>
</evidence>
<organism evidence="3 4">
    <name type="scientific">Paracoccus spongiarum</name>
    <dbReference type="NCBI Taxonomy" id="3064387"/>
    <lineage>
        <taxon>Bacteria</taxon>
        <taxon>Pseudomonadati</taxon>
        <taxon>Pseudomonadota</taxon>
        <taxon>Alphaproteobacteria</taxon>
        <taxon>Rhodobacterales</taxon>
        <taxon>Paracoccaceae</taxon>
        <taxon>Paracoccus</taxon>
    </lineage>
</organism>
<dbReference type="Proteomes" id="UP001224997">
    <property type="component" value="Unassembled WGS sequence"/>
</dbReference>
<dbReference type="InterPro" id="IPR018511">
    <property type="entry name" value="Hemolysin-typ_Ca-bd_CS"/>
</dbReference>
<dbReference type="RefSeq" id="WP_305962564.1">
    <property type="nucleotide sequence ID" value="NZ_JAVAMQ010000004.1"/>
</dbReference>
<evidence type="ECO:0000256" key="2">
    <source>
        <dbReference type="ARBA" id="ARBA00022525"/>
    </source>
</evidence>
<dbReference type="InterPro" id="IPR011049">
    <property type="entry name" value="Serralysin-like_metalloprot_C"/>
</dbReference>
<name>A0ABT9JC46_9RHOB</name>
<dbReference type="PANTHER" id="PTHR38340:SF1">
    <property type="entry name" value="S-LAYER PROTEIN"/>
    <property type="match status" value="1"/>
</dbReference>
<dbReference type="EMBL" id="JAVAMQ010000004">
    <property type="protein sequence ID" value="MDP5306722.1"/>
    <property type="molecule type" value="Genomic_DNA"/>
</dbReference>
<dbReference type="InterPro" id="IPR050557">
    <property type="entry name" value="RTX_toxin/Mannuronan_C5-epim"/>
</dbReference>
<dbReference type="PRINTS" id="PR00313">
    <property type="entry name" value="CABNDNGRPT"/>
</dbReference>
<evidence type="ECO:0000313" key="3">
    <source>
        <dbReference type="EMBL" id="MDP5306722.1"/>
    </source>
</evidence>
<comment type="caution">
    <text evidence="3">The sequence shown here is derived from an EMBL/GenBank/DDBJ whole genome shotgun (WGS) entry which is preliminary data.</text>
</comment>
<proteinExistence type="predicted"/>